<organism evidence="1 2">
    <name type="scientific">Embleya scabrispora</name>
    <dbReference type="NCBI Taxonomy" id="159449"/>
    <lineage>
        <taxon>Bacteria</taxon>
        <taxon>Bacillati</taxon>
        <taxon>Actinomycetota</taxon>
        <taxon>Actinomycetes</taxon>
        <taxon>Kitasatosporales</taxon>
        <taxon>Streptomycetaceae</taxon>
        <taxon>Embleya</taxon>
    </lineage>
</organism>
<dbReference type="AlphaFoldDB" id="A0A1T3P4V9"/>
<gene>
    <name evidence="1" type="ORF">B4N89_27250</name>
</gene>
<dbReference type="Proteomes" id="UP000190037">
    <property type="component" value="Unassembled WGS sequence"/>
</dbReference>
<keyword evidence="2" id="KW-1185">Reference proteome</keyword>
<dbReference type="EMBL" id="MWQN01000001">
    <property type="protein sequence ID" value="OPC84129.1"/>
    <property type="molecule type" value="Genomic_DNA"/>
</dbReference>
<sequence length="86" mass="9661">MEIEEVAFAEARAAGGPHVAKLADLVERFGGYEFDLPAAEPQFGAVHVSLEPWRDRDPETTYLTVRIHQHYTQEEAATHGLRADRD</sequence>
<proteinExistence type="predicted"/>
<protein>
    <submittedName>
        <fullName evidence="1">Uncharacterized protein</fullName>
    </submittedName>
</protein>
<evidence type="ECO:0000313" key="2">
    <source>
        <dbReference type="Proteomes" id="UP000190037"/>
    </source>
</evidence>
<name>A0A1T3P4V9_9ACTN</name>
<comment type="caution">
    <text evidence="1">The sequence shown here is derived from an EMBL/GenBank/DDBJ whole genome shotgun (WGS) entry which is preliminary data.</text>
</comment>
<accession>A0A1T3P4V9</accession>
<reference evidence="1 2" key="1">
    <citation type="submission" date="2017-03" db="EMBL/GenBank/DDBJ databases">
        <title>Draft genome sequence of Streptomyces scabrisporus NF3, endophyte isolated from Amphipterygium adstringens.</title>
        <authorList>
            <person name="Vazquez M."/>
            <person name="Ceapa C.D."/>
            <person name="Rodriguez Luna D."/>
            <person name="Sanchez Esquivel S."/>
        </authorList>
    </citation>
    <scope>NUCLEOTIDE SEQUENCE [LARGE SCALE GENOMIC DNA]</scope>
    <source>
        <strain evidence="1 2">NF3</strain>
    </source>
</reference>
<evidence type="ECO:0000313" key="1">
    <source>
        <dbReference type="EMBL" id="OPC84129.1"/>
    </source>
</evidence>